<dbReference type="PANTHER" id="PTHR24559">
    <property type="entry name" value="TRANSPOSON TY3-I GAG-POL POLYPROTEIN"/>
    <property type="match status" value="1"/>
</dbReference>
<evidence type="ECO:0008006" key="6">
    <source>
        <dbReference type="Google" id="ProtNLM"/>
    </source>
</evidence>
<dbReference type="CDD" id="cd01647">
    <property type="entry name" value="RT_LTR"/>
    <property type="match status" value="1"/>
</dbReference>
<dbReference type="Gene3D" id="3.30.70.270">
    <property type="match status" value="2"/>
</dbReference>
<keyword evidence="5" id="KW-1185">Reference proteome</keyword>
<dbReference type="Pfam" id="PF03732">
    <property type="entry name" value="Retrotrans_gag"/>
    <property type="match status" value="1"/>
</dbReference>
<accession>A0AAD8VV98</accession>
<dbReference type="PANTHER" id="PTHR24559:SF444">
    <property type="entry name" value="REVERSE TRANSCRIPTASE DOMAIN-CONTAINING PROTEIN"/>
    <property type="match status" value="1"/>
</dbReference>
<feature type="region of interest" description="Disordered" evidence="1">
    <location>
        <begin position="590"/>
        <end position="624"/>
    </location>
</feature>
<dbReference type="EMBL" id="JAUUTY010000006">
    <property type="protein sequence ID" value="KAK1621017.1"/>
    <property type="molecule type" value="Genomic_DNA"/>
</dbReference>
<sequence length="976" mass="109961">MKICLLSIRRNTMISRPSWKPISSALLRKPGRTALSSKGSNPKALEGLDLSLPSDERTRALRQEVNYAVAHSLHRHSESLVNTLERVALNVVQEIMKHKYSPSGPALGTHQGEIPLYTRPPLPYTMAAPQQQGSPAYVVYKVGGDPGDYQFLYEPPKEIPHGYVCTYVPDCNNWMTQVTAGRTATAGGIAGTGVVAGAGSSSGADAEKQAWLTKYATGTSHERSTSAAPTVDEITAIMRDQFGILPKKRMIGYSKPYPNDYDLIPLPPKYRLPDFTKFSGSEGTSSIEHVSRYLAQLGIVSASDELRVRFFSQSLTGPAFGWYTSLPPDSVRTWKQLEEQFHVQYHSEATEAGIADLTQVRQRRGETVSEYIQRFRTVRNRCYSVHLSEKEAVELAIAGLSAPLKDVTFQADYSSLAHMVQKLTSYEQRHPELYQDKFKRVALIEMEEDEDSVGDQEVAVAEWTRGAKPVSCKWVKQPGPAKGFDFDLSKTEQIFDLLLKEKQLKLPEGHKIPTLQEMNGRPYCKWHHTFTHATNDCKVLRGQIQMAIEQGRLLFGQFAMRVDTQPFPDVNMVDLSHCIRREPGFPFGINMAGLADRHNKDKPESSHSRGKDEEEADPRDGKLGYGFTSADELEEIDIGPGDKPRPTFISKKLDPHLRSRLIALLKEYPDCFAWDYTEMPGLDRSIIEHRLPLKKGFRPFQQRARQMKAEILVEVKKEIQKMLDAGFIRPCRYAEWISNVVPVEKKDGRWRAIDFRNLNSATPKDEYPMPVAETLINAAAGHKVLSFMDGNAGYNQIFMAPEDINKTAFRVPGSVGLFEYVVMTFGLKNAGATYQRAMNYIFHDLIGKLVEIYIDDVVVKSVSVDGHLEDLRRVLDRTRKFGLRMNPKKCAFGVTAGQFLGFLVHERGIEIGLKSQEAVRTMKPPTTKKELQCLIGKINFVRRFISNLSGRIEPFMGLVKIKSDEEFRWGAEQQSI</sequence>
<dbReference type="InterPro" id="IPR043502">
    <property type="entry name" value="DNA/RNA_pol_sf"/>
</dbReference>
<evidence type="ECO:0000313" key="5">
    <source>
        <dbReference type="Proteomes" id="UP001231189"/>
    </source>
</evidence>
<dbReference type="InterPro" id="IPR005162">
    <property type="entry name" value="Retrotrans_gag_dom"/>
</dbReference>
<evidence type="ECO:0000259" key="3">
    <source>
        <dbReference type="Pfam" id="PF03732"/>
    </source>
</evidence>
<reference evidence="4" key="1">
    <citation type="submission" date="2023-07" db="EMBL/GenBank/DDBJ databases">
        <title>A chromosome-level genome assembly of Lolium multiflorum.</title>
        <authorList>
            <person name="Chen Y."/>
            <person name="Copetti D."/>
            <person name="Kolliker R."/>
            <person name="Studer B."/>
        </authorList>
    </citation>
    <scope>NUCLEOTIDE SEQUENCE</scope>
    <source>
        <strain evidence="4">02402/16</strain>
        <tissue evidence="4">Leaf</tissue>
    </source>
</reference>
<dbReference type="Gene3D" id="3.10.10.10">
    <property type="entry name" value="HIV Type 1 Reverse Transcriptase, subunit A, domain 1"/>
    <property type="match status" value="1"/>
</dbReference>
<feature type="compositionally biased region" description="Basic and acidic residues" evidence="1">
    <location>
        <begin position="595"/>
        <end position="622"/>
    </location>
</feature>
<protein>
    <recommendedName>
        <fullName evidence="6">Gag-pol polyprotein</fullName>
    </recommendedName>
</protein>
<gene>
    <name evidence="4" type="ORF">QYE76_026534</name>
</gene>
<feature type="domain" description="Reverse transcriptase" evidence="2">
    <location>
        <begin position="743"/>
        <end position="902"/>
    </location>
</feature>
<evidence type="ECO:0000256" key="1">
    <source>
        <dbReference type="SAM" id="MobiDB-lite"/>
    </source>
</evidence>
<evidence type="ECO:0000259" key="2">
    <source>
        <dbReference type="Pfam" id="PF00078"/>
    </source>
</evidence>
<comment type="caution">
    <text evidence="4">The sequence shown here is derived from an EMBL/GenBank/DDBJ whole genome shotgun (WGS) entry which is preliminary data.</text>
</comment>
<dbReference type="Proteomes" id="UP001231189">
    <property type="component" value="Unassembled WGS sequence"/>
</dbReference>
<feature type="domain" description="Retrotransposon gag" evidence="3">
    <location>
        <begin position="309"/>
        <end position="401"/>
    </location>
</feature>
<proteinExistence type="predicted"/>
<evidence type="ECO:0000313" key="4">
    <source>
        <dbReference type="EMBL" id="KAK1621017.1"/>
    </source>
</evidence>
<dbReference type="SUPFAM" id="SSF56672">
    <property type="entry name" value="DNA/RNA polymerases"/>
    <property type="match status" value="1"/>
</dbReference>
<dbReference type="InterPro" id="IPR043128">
    <property type="entry name" value="Rev_trsase/Diguanyl_cyclase"/>
</dbReference>
<organism evidence="4 5">
    <name type="scientific">Lolium multiflorum</name>
    <name type="common">Italian ryegrass</name>
    <name type="synonym">Lolium perenne subsp. multiflorum</name>
    <dbReference type="NCBI Taxonomy" id="4521"/>
    <lineage>
        <taxon>Eukaryota</taxon>
        <taxon>Viridiplantae</taxon>
        <taxon>Streptophyta</taxon>
        <taxon>Embryophyta</taxon>
        <taxon>Tracheophyta</taxon>
        <taxon>Spermatophyta</taxon>
        <taxon>Magnoliopsida</taxon>
        <taxon>Liliopsida</taxon>
        <taxon>Poales</taxon>
        <taxon>Poaceae</taxon>
        <taxon>BOP clade</taxon>
        <taxon>Pooideae</taxon>
        <taxon>Poodae</taxon>
        <taxon>Poeae</taxon>
        <taxon>Poeae Chloroplast Group 2 (Poeae type)</taxon>
        <taxon>Loliodinae</taxon>
        <taxon>Loliinae</taxon>
        <taxon>Lolium</taxon>
    </lineage>
</organism>
<dbReference type="AlphaFoldDB" id="A0AAD8VV98"/>
<dbReference type="InterPro" id="IPR000477">
    <property type="entry name" value="RT_dom"/>
</dbReference>
<dbReference type="Pfam" id="PF00078">
    <property type="entry name" value="RVT_1"/>
    <property type="match status" value="1"/>
</dbReference>
<dbReference type="InterPro" id="IPR053134">
    <property type="entry name" value="RNA-dir_DNA_polymerase"/>
</dbReference>
<name>A0AAD8VV98_LOLMU</name>